<keyword evidence="1" id="KW-0645">Protease</keyword>
<proteinExistence type="predicted"/>
<dbReference type="Pfam" id="PF13715">
    <property type="entry name" value="CarbopepD_reg_2"/>
    <property type="match status" value="1"/>
</dbReference>
<dbReference type="OrthoDB" id="1079187at2"/>
<comment type="caution">
    <text evidence="1">The sequence shown here is derived from an EMBL/GenBank/DDBJ whole genome shotgun (WGS) entry which is preliminary data.</text>
</comment>
<dbReference type="STRING" id="1121485.GCA_000426485_01045"/>
<dbReference type="RefSeq" id="WP_134435260.1">
    <property type="nucleotide sequence ID" value="NZ_SOML01000001.1"/>
</dbReference>
<keyword evidence="1" id="KW-0378">Hydrolase</keyword>
<reference evidence="1 2" key="1">
    <citation type="submission" date="2019-03" db="EMBL/GenBank/DDBJ databases">
        <title>San Antonio Military Medical Center submission to MRSN (WRAIR), pending publication.</title>
        <authorList>
            <person name="Blyth D.M."/>
            <person name="Mccarthy S.L."/>
            <person name="Schall S.E."/>
            <person name="Stam J.A."/>
            <person name="Ong A.C."/>
            <person name="Mcgann P.T."/>
        </authorList>
    </citation>
    <scope>NUCLEOTIDE SEQUENCE [LARGE SCALE GENOMIC DNA]</scope>
    <source>
        <strain evidence="1 2">MRSN571793</strain>
    </source>
</reference>
<dbReference type="EMBL" id="SOML01000001">
    <property type="protein sequence ID" value="TFD98768.1"/>
    <property type="molecule type" value="Genomic_DNA"/>
</dbReference>
<organism evidence="1 2">
    <name type="scientific">Dysgonomonas capnocytophagoides</name>
    <dbReference type="NCBI Taxonomy" id="45254"/>
    <lineage>
        <taxon>Bacteria</taxon>
        <taxon>Pseudomonadati</taxon>
        <taxon>Bacteroidota</taxon>
        <taxon>Bacteroidia</taxon>
        <taxon>Bacteroidales</taxon>
        <taxon>Dysgonomonadaceae</taxon>
        <taxon>Dysgonomonas</taxon>
    </lineage>
</organism>
<protein>
    <submittedName>
        <fullName evidence="1">Carboxypeptidase-like regulatory domain-containing protein</fullName>
    </submittedName>
</protein>
<evidence type="ECO:0000313" key="2">
    <source>
        <dbReference type="Proteomes" id="UP000297861"/>
    </source>
</evidence>
<keyword evidence="2" id="KW-1185">Reference proteome</keyword>
<name>A0A4Y8L9P1_9BACT</name>
<keyword evidence="1" id="KW-0121">Carboxypeptidase</keyword>
<sequence length="278" mass="31654">MLGKSIKRSLTLFSFLLNLSVCFGQIYTGKVIDKDSKNEVEFVEIGILNHETGTISDIDGRYSIDITNCDAADTLRFSHVGCQHIDFKVSEFRDKIDKDIYLQPKDNYIETIIVDHKRFKEKTLGNNFSGDKYQGGFIQNIKGFECGVLLNIDKRAILEKLIMNVTDCAYESIYYRVNVYKETGKNKFENILSKPIYLKQEMNGHEKELSIDLTPYYVHVEGNTLVTLQHIANIGKGQLLFAGSSFKGSVCYYRTSSQGGWSKTPMKLSFRVEALVEN</sequence>
<dbReference type="AlphaFoldDB" id="A0A4Y8L9P1"/>
<dbReference type="Proteomes" id="UP000297861">
    <property type="component" value="Unassembled WGS sequence"/>
</dbReference>
<evidence type="ECO:0000313" key="1">
    <source>
        <dbReference type="EMBL" id="TFD98768.1"/>
    </source>
</evidence>
<gene>
    <name evidence="1" type="ORF">E2605_01390</name>
</gene>
<dbReference type="InterPro" id="IPR008969">
    <property type="entry name" value="CarboxyPept-like_regulatory"/>
</dbReference>
<accession>A0A4Y8L9P1</accession>
<dbReference type="SUPFAM" id="SSF49464">
    <property type="entry name" value="Carboxypeptidase regulatory domain-like"/>
    <property type="match status" value="1"/>
</dbReference>
<dbReference type="GO" id="GO:0004180">
    <property type="term" value="F:carboxypeptidase activity"/>
    <property type="evidence" value="ECO:0007669"/>
    <property type="project" value="UniProtKB-KW"/>
</dbReference>